<proteinExistence type="predicted"/>
<accession>A0A918PEL8</accession>
<dbReference type="EMBL" id="BMVW01000002">
    <property type="protein sequence ID" value="GGZ01496.1"/>
    <property type="molecule type" value="Genomic_DNA"/>
</dbReference>
<dbReference type="PRINTS" id="PR01955">
    <property type="entry name" value="LANCFRANKIA"/>
</dbReference>
<dbReference type="PRINTS" id="PR01950">
    <property type="entry name" value="LANCSUPER"/>
</dbReference>
<evidence type="ECO:0000313" key="3">
    <source>
        <dbReference type="Proteomes" id="UP000622166"/>
    </source>
</evidence>
<dbReference type="RefSeq" id="WP_189857437.1">
    <property type="nucleotide sequence ID" value="NZ_BMVW01000002.1"/>
</dbReference>
<dbReference type="InterPro" id="IPR007822">
    <property type="entry name" value="LANC-like"/>
</dbReference>
<evidence type="ECO:0000256" key="1">
    <source>
        <dbReference type="PIRSR" id="PIRSR607822-1"/>
    </source>
</evidence>
<keyword evidence="1" id="KW-0479">Metal-binding</keyword>
<keyword evidence="1" id="KW-0862">Zinc</keyword>
<feature type="binding site" evidence="1">
    <location>
        <position position="117"/>
    </location>
    <ligand>
        <name>Zn(2+)</name>
        <dbReference type="ChEBI" id="CHEBI:29105"/>
    </ligand>
</feature>
<dbReference type="GO" id="GO:0046872">
    <property type="term" value="F:metal ion binding"/>
    <property type="evidence" value="ECO:0007669"/>
    <property type="project" value="UniProtKB-KW"/>
</dbReference>
<dbReference type="SMART" id="SM01260">
    <property type="entry name" value="LANC_like"/>
    <property type="match status" value="1"/>
</dbReference>
<feature type="binding site" evidence="1">
    <location>
        <position position="166"/>
    </location>
    <ligand>
        <name>Zn(2+)</name>
        <dbReference type="ChEBI" id="CHEBI:29105"/>
    </ligand>
</feature>
<protein>
    <submittedName>
        <fullName evidence="2">Uncharacterized protein</fullName>
    </submittedName>
</protein>
<reference evidence="2" key="1">
    <citation type="journal article" date="2014" name="Int. J. Syst. Evol. Microbiol.">
        <title>Complete genome sequence of Corynebacterium casei LMG S-19264T (=DSM 44701T), isolated from a smear-ripened cheese.</title>
        <authorList>
            <consortium name="US DOE Joint Genome Institute (JGI-PGF)"/>
            <person name="Walter F."/>
            <person name="Albersmeier A."/>
            <person name="Kalinowski J."/>
            <person name="Ruckert C."/>
        </authorList>
    </citation>
    <scope>NUCLEOTIDE SEQUENCE</scope>
    <source>
        <strain evidence="2">JCM 4815</strain>
    </source>
</reference>
<dbReference type="SUPFAM" id="SSF158745">
    <property type="entry name" value="LanC-like"/>
    <property type="match status" value="1"/>
</dbReference>
<evidence type="ECO:0000313" key="2">
    <source>
        <dbReference type="EMBL" id="GGZ01496.1"/>
    </source>
</evidence>
<comment type="caution">
    <text evidence="2">The sequence shown here is derived from an EMBL/GenBank/DDBJ whole genome shotgun (WGS) entry which is preliminary data.</text>
</comment>
<dbReference type="AlphaFoldDB" id="A0A918PEL8"/>
<dbReference type="Proteomes" id="UP000622166">
    <property type="component" value="Unassembled WGS sequence"/>
</dbReference>
<sequence>MRLTDPLTHDGATVPGWWTATGPTGRIDENDFPGGHANLGLAHGIAGPLALLGLSLMAGVTVPGQAEAIHRLCAWLEDWRIDTPTGSRWPYMLTRDELATRPDKVTHSGAEHRPSWCYGTAGLARALQIAAAATGDATVRKVAEAALVSALTDPAQLALTADGSLCHGWAGLARIADRAASDAADVATATRLRGLSAGLADRAEADYPDGTGLLEGSAGMALAALAATGPPACLPLEQRVRELCDLAEAAERRLDPASASAVHNLAALLASDCGLPGLARQWCHRQADMHLRAHPLDAQAARHALEPLGNLARLHVRSGDGERAFALIDALWKAVDSRTDTTIDGMHLPAARLTDPDEAHHELRRWLWALLLATGARALAVGGRWDEALASLEQHNGVGRRMFDGRQVAVMARLVAGDTSGVRELLDSTLPGDTWEQAVTACLSLLCDGDSTASEEVLTPYQALLAAAPGPAAAHHQLTTAVFLTRLGLTIVDALGGVAHTSARSVVDQLMSLATITRDGYVAREILQHEGCARCLSPSAQRELTDITDAGALGAGELPGHLLTRLEAALMLAEEVIARQPSSQRAVGPDH</sequence>
<reference evidence="2" key="2">
    <citation type="submission" date="2020-09" db="EMBL/GenBank/DDBJ databases">
        <authorList>
            <person name="Sun Q."/>
            <person name="Ohkuma M."/>
        </authorList>
    </citation>
    <scope>NUCLEOTIDE SEQUENCE</scope>
    <source>
        <strain evidence="2">JCM 4815</strain>
    </source>
</reference>
<name>A0A918PEL8_9ACTN</name>
<keyword evidence="3" id="KW-1185">Reference proteome</keyword>
<dbReference type="Pfam" id="PF05147">
    <property type="entry name" value="LANC_like"/>
    <property type="match status" value="1"/>
</dbReference>
<dbReference type="Gene3D" id="1.50.10.20">
    <property type="match status" value="1"/>
</dbReference>
<feature type="binding site" evidence="1">
    <location>
        <position position="167"/>
    </location>
    <ligand>
        <name>Zn(2+)</name>
        <dbReference type="ChEBI" id="CHEBI:29105"/>
    </ligand>
</feature>
<gene>
    <name evidence="2" type="ORF">GCM10010365_20630</name>
</gene>
<dbReference type="GO" id="GO:0031179">
    <property type="term" value="P:peptide modification"/>
    <property type="evidence" value="ECO:0007669"/>
    <property type="project" value="InterPro"/>
</dbReference>
<organism evidence="2 3">
    <name type="scientific">Streptomyces poonensis</name>
    <dbReference type="NCBI Taxonomy" id="68255"/>
    <lineage>
        <taxon>Bacteria</taxon>
        <taxon>Bacillati</taxon>
        <taxon>Actinomycetota</taxon>
        <taxon>Actinomycetes</taxon>
        <taxon>Kitasatosporales</taxon>
        <taxon>Streptomycetaceae</taxon>
        <taxon>Streptomyces</taxon>
    </lineage>
</organism>